<reference evidence="1 2" key="1">
    <citation type="submission" date="2023-10" db="EMBL/GenBank/DDBJ databases">
        <title>Chromosome-scale genome assembly provides insights into flower coloration mechanisms of Canna indica.</title>
        <authorList>
            <person name="Li C."/>
        </authorList>
    </citation>
    <scope>NUCLEOTIDE SEQUENCE [LARGE SCALE GENOMIC DNA]</scope>
    <source>
        <tissue evidence="1">Flower</tissue>
    </source>
</reference>
<organism evidence="1 2">
    <name type="scientific">Canna indica</name>
    <name type="common">Indian-shot</name>
    <dbReference type="NCBI Taxonomy" id="4628"/>
    <lineage>
        <taxon>Eukaryota</taxon>
        <taxon>Viridiplantae</taxon>
        <taxon>Streptophyta</taxon>
        <taxon>Embryophyta</taxon>
        <taxon>Tracheophyta</taxon>
        <taxon>Spermatophyta</taxon>
        <taxon>Magnoliopsida</taxon>
        <taxon>Liliopsida</taxon>
        <taxon>Zingiberales</taxon>
        <taxon>Cannaceae</taxon>
        <taxon>Canna</taxon>
    </lineage>
</organism>
<evidence type="ECO:0000313" key="1">
    <source>
        <dbReference type="EMBL" id="WOL04771.1"/>
    </source>
</evidence>
<dbReference type="EMBL" id="CP136893">
    <property type="protein sequence ID" value="WOL04771.1"/>
    <property type="molecule type" value="Genomic_DNA"/>
</dbReference>
<dbReference type="AlphaFoldDB" id="A0AAQ3QCR8"/>
<protein>
    <submittedName>
        <fullName evidence="1">Uncharacterized protein</fullName>
    </submittedName>
</protein>
<proteinExistence type="predicted"/>
<name>A0AAQ3QCR8_9LILI</name>
<gene>
    <name evidence="1" type="ORF">Cni_G13493</name>
</gene>
<keyword evidence="2" id="KW-1185">Reference proteome</keyword>
<sequence>MKQWVKELVFNFKGNEVRFLESDVALLLGLPNHGEIISTPKEASEATCEGYMKDKFFPDGAAPSRTQIEDIMIQVHGSNNYKDIEDFCRLYILYVFSCILFCTPGYRVPGYLLGYVDNLNDIKYCQEHINRYLRRQMREKIRQKKRSTPDVCPLTPSIVYRNIVRRASIQNNTYNIRTEFKDAEEDIANLLLSLNKLE</sequence>
<dbReference type="Proteomes" id="UP001327560">
    <property type="component" value="Chromosome 4"/>
</dbReference>
<accession>A0AAQ3QCR8</accession>
<evidence type="ECO:0000313" key="2">
    <source>
        <dbReference type="Proteomes" id="UP001327560"/>
    </source>
</evidence>